<feature type="domain" description="NADH:ubiquinone oxidoreductase 30kDa subunit" evidence="3">
    <location>
        <begin position="23"/>
        <end position="134"/>
    </location>
</feature>
<dbReference type="SUPFAM" id="SSF143243">
    <property type="entry name" value="Nqo5-like"/>
    <property type="match status" value="1"/>
</dbReference>
<reference evidence="5" key="2">
    <citation type="submission" date="2011-04" db="EMBL/GenBank/DDBJ databases">
        <authorList>
            <person name="Genoscope - CEA"/>
        </authorList>
    </citation>
    <scope>NUCLEOTIDE SEQUENCE</scope>
    <source>
        <strain evidence="5">R24</strain>
    </source>
</reference>
<dbReference type="SUPFAM" id="SSF56762">
    <property type="entry name" value="HydB/Nqo4-like"/>
    <property type="match status" value="1"/>
</dbReference>
<organism evidence="5">
    <name type="scientific">Ralstonia syzygii R24</name>
    <dbReference type="NCBI Taxonomy" id="907261"/>
    <lineage>
        <taxon>Bacteria</taxon>
        <taxon>Pseudomonadati</taxon>
        <taxon>Pseudomonadota</taxon>
        <taxon>Betaproteobacteria</taxon>
        <taxon>Burkholderiales</taxon>
        <taxon>Burkholderiaceae</taxon>
        <taxon>Ralstonia</taxon>
        <taxon>Ralstonia solanacearum species complex</taxon>
    </lineage>
</organism>
<proteinExistence type="predicted"/>
<evidence type="ECO:0000259" key="3">
    <source>
        <dbReference type="Pfam" id="PF00329"/>
    </source>
</evidence>
<dbReference type="GO" id="GO:0008137">
    <property type="term" value="F:NADH dehydrogenase (ubiquinone) activity"/>
    <property type="evidence" value="ECO:0007669"/>
    <property type="project" value="InterPro"/>
</dbReference>
<dbReference type="EC" id="1.6.99.5" evidence="5"/>
<dbReference type="PANTHER" id="PTHR43485:SF1">
    <property type="entry name" value="FORMATE HYDROGENLYASE SUBUNIT 5-RELATED"/>
    <property type="match status" value="1"/>
</dbReference>
<evidence type="ECO:0000259" key="4">
    <source>
        <dbReference type="Pfam" id="PF00346"/>
    </source>
</evidence>
<evidence type="ECO:0000256" key="1">
    <source>
        <dbReference type="ARBA" id="ARBA00023002"/>
    </source>
</evidence>
<keyword evidence="2" id="KW-0520">NAD</keyword>
<dbReference type="RefSeq" id="WP_197333353.1">
    <property type="nucleotide sequence ID" value="NZ_CP115944.1"/>
</dbReference>
<sequence>MTPSDLHLDLEWLPGPLPIRHGQVDQDGWSATARAVAEGGGRLVALWGVDRSAAGSTLTACAAYVTTRGLIWLTLPVDRVTRAVPDLVNVFPSAGRMQRAMTDLVGIAMRGSRDTRPWLNHGLWPPGAAPLQRGVQAGAATAGTLPADYPFVRVEGDGVHEIAVGPVHAGIIEPGHFRFSVVGEKVLRLEERLGYTHKGIERRFTEMAPLDAYRLAGRVSGDSTVAYAWAYCMALESAWRCVPPPRADWLRALMLERERVANHLGDLGALGNDAGLAFGLAQFSRLREDWQRLSAEAFGHRLMMDAVAPGGVAQDLTPAMLERLQQQCDRIEPEVRALRAVYDEHAGLQDRFLGAGRVSPQLAAQLGLTGLAGRASGRSADLRCDHAWLPYDSLAVTMATHHGGDVAARVAVRFDEVLESLRLIRAICTGLPSGATRIVLQPSAGAAIGVGWVEGWRGEVLVALELTDDGRILRCHCHDPSWQNWPVLEHAIIGNIVPDFPLVNKSFNLSYSGHDL</sequence>
<dbReference type="PANTHER" id="PTHR43485">
    <property type="entry name" value="HYDROGENASE-4 COMPONENT G"/>
    <property type="match status" value="1"/>
</dbReference>
<dbReference type="Pfam" id="PF00346">
    <property type="entry name" value="Complex1_49kDa"/>
    <property type="match status" value="1"/>
</dbReference>
<evidence type="ECO:0000313" key="5">
    <source>
        <dbReference type="EMBL" id="CCA85275.1"/>
    </source>
</evidence>
<dbReference type="Pfam" id="PF00329">
    <property type="entry name" value="Complex1_30kDa"/>
    <property type="match status" value="1"/>
</dbReference>
<dbReference type="GO" id="GO:0016651">
    <property type="term" value="F:oxidoreductase activity, acting on NAD(P)H"/>
    <property type="evidence" value="ECO:0007669"/>
    <property type="project" value="InterPro"/>
</dbReference>
<protein>
    <submittedName>
        <fullName evidence="5">Hydrogenase-4 component G</fullName>
        <ecNumber evidence="5">1.6.99.5</ecNumber>
    </submittedName>
</protein>
<gene>
    <name evidence="5" type="primary">hyfG</name>
    <name evidence="5" type="ORF">RALSY_11284</name>
</gene>
<evidence type="ECO:0000256" key="2">
    <source>
        <dbReference type="ARBA" id="ARBA00023027"/>
    </source>
</evidence>
<accession>G2ZY81</accession>
<dbReference type="InterPro" id="IPR052197">
    <property type="entry name" value="ComplexI_49kDa-like"/>
</dbReference>
<dbReference type="InterPro" id="IPR001135">
    <property type="entry name" value="NADH_Q_OxRdtase_suD"/>
</dbReference>
<reference evidence="5" key="1">
    <citation type="journal article" date="2011" name="PLoS ONE">
        <title>Ralstonia syzygii, the Blood Disease Bacterium and some Asian R. solanacearum strains form a single genomic species despite divergent lifestyles.</title>
        <authorList>
            <person name="Remenant B."/>
            <person name="de Cambiaire J.C."/>
            <person name="Cellier G."/>
            <person name="Jacobs J.M."/>
            <person name="Mangenot S."/>
            <person name="Barbe V."/>
            <person name="Lajus A."/>
            <person name="Vallenet D."/>
            <person name="Medigue C."/>
            <person name="Fegan M."/>
            <person name="Allen C."/>
            <person name="Prior P."/>
        </authorList>
    </citation>
    <scope>NUCLEOTIDE SEQUENCE</scope>
    <source>
        <strain evidence="5">R24</strain>
    </source>
</reference>
<dbReference type="AlphaFoldDB" id="G2ZY81"/>
<dbReference type="InterPro" id="IPR029014">
    <property type="entry name" value="NiFe-Hase_large"/>
</dbReference>
<dbReference type="InterPro" id="IPR001268">
    <property type="entry name" value="NADH_UbQ_OxRdtase_30kDa_su"/>
</dbReference>
<dbReference type="GO" id="GO:0051287">
    <property type="term" value="F:NAD binding"/>
    <property type="evidence" value="ECO:0007669"/>
    <property type="project" value="InterPro"/>
</dbReference>
<feature type="domain" description="NADH-quinone oxidoreductase subunit D" evidence="4">
    <location>
        <begin position="282"/>
        <end position="437"/>
    </location>
</feature>
<dbReference type="GO" id="GO:0048038">
    <property type="term" value="F:quinone binding"/>
    <property type="evidence" value="ECO:0007669"/>
    <property type="project" value="InterPro"/>
</dbReference>
<dbReference type="InterPro" id="IPR037232">
    <property type="entry name" value="NADH_quin_OxRdtase_su_C/D-like"/>
</dbReference>
<dbReference type="Gene3D" id="1.10.645.10">
    <property type="entry name" value="Cytochrome-c3 Hydrogenase, chain B"/>
    <property type="match status" value="1"/>
</dbReference>
<keyword evidence="1 5" id="KW-0560">Oxidoreductase</keyword>
<name>G2ZY81_9RALS</name>
<dbReference type="EMBL" id="FR854086">
    <property type="protein sequence ID" value="CCA85275.1"/>
    <property type="molecule type" value="Genomic_DNA"/>
</dbReference>